<dbReference type="EMBL" id="BAAANT010000001">
    <property type="protein sequence ID" value="GAA2130443.1"/>
    <property type="molecule type" value="Genomic_DNA"/>
</dbReference>
<protein>
    <submittedName>
        <fullName evidence="1">Uncharacterized protein</fullName>
    </submittedName>
</protein>
<dbReference type="Proteomes" id="UP001422759">
    <property type="component" value="Unassembled WGS sequence"/>
</dbReference>
<keyword evidence="2" id="KW-1185">Reference proteome</keyword>
<organism evidence="1 2">
    <name type="scientific">Kitasatospora kazusensis</name>
    <dbReference type="NCBI Taxonomy" id="407974"/>
    <lineage>
        <taxon>Bacteria</taxon>
        <taxon>Bacillati</taxon>
        <taxon>Actinomycetota</taxon>
        <taxon>Actinomycetes</taxon>
        <taxon>Kitasatosporales</taxon>
        <taxon>Streptomycetaceae</taxon>
        <taxon>Kitasatospora</taxon>
    </lineage>
</organism>
<accession>A0ABN2YRB0</accession>
<evidence type="ECO:0000313" key="1">
    <source>
        <dbReference type="EMBL" id="GAA2130443.1"/>
    </source>
</evidence>
<reference evidence="1 2" key="1">
    <citation type="journal article" date="2019" name="Int. J. Syst. Evol. Microbiol.">
        <title>The Global Catalogue of Microorganisms (GCM) 10K type strain sequencing project: providing services to taxonomists for standard genome sequencing and annotation.</title>
        <authorList>
            <consortium name="The Broad Institute Genomics Platform"/>
            <consortium name="The Broad Institute Genome Sequencing Center for Infectious Disease"/>
            <person name="Wu L."/>
            <person name="Ma J."/>
        </authorList>
    </citation>
    <scope>NUCLEOTIDE SEQUENCE [LARGE SCALE GENOMIC DNA]</scope>
    <source>
        <strain evidence="1 2">JCM 14560</strain>
    </source>
</reference>
<proteinExistence type="predicted"/>
<gene>
    <name evidence="1" type="ORF">GCM10009760_02950</name>
</gene>
<comment type="caution">
    <text evidence="1">The sequence shown here is derived from an EMBL/GenBank/DDBJ whole genome shotgun (WGS) entry which is preliminary data.</text>
</comment>
<name>A0ABN2YRB0_9ACTN</name>
<evidence type="ECO:0000313" key="2">
    <source>
        <dbReference type="Proteomes" id="UP001422759"/>
    </source>
</evidence>
<sequence>MASGWCLTPAGVGRRGGTRHEVTFTEREVITVVTVDSVGRFGPGSGNPTVSIVVDAAPTLQPVRRSSAQSDFRRGWCRILPAAPDRDDYAP</sequence>